<evidence type="ECO:0000313" key="2">
    <source>
        <dbReference type="EMBL" id="PLW36059.1"/>
    </source>
</evidence>
<protein>
    <submittedName>
        <fullName evidence="2">Uncharacterized protein</fullName>
    </submittedName>
</protein>
<organism evidence="2 3">
    <name type="scientific">Puccinia coronata f. sp. avenae</name>
    <dbReference type="NCBI Taxonomy" id="200324"/>
    <lineage>
        <taxon>Eukaryota</taxon>
        <taxon>Fungi</taxon>
        <taxon>Dikarya</taxon>
        <taxon>Basidiomycota</taxon>
        <taxon>Pucciniomycotina</taxon>
        <taxon>Pucciniomycetes</taxon>
        <taxon>Pucciniales</taxon>
        <taxon>Pucciniaceae</taxon>
        <taxon>Puccinia</taxon>
    </lineage>
</organism>
<name>A0A2N5UE82_9BASI</name>
<evidence type="ECO:0000313" key="3">
    <source>
        <dbReference type="Proteomes" id="UP000235392"/>
    </source>
</evidence>
<sequence>MPSHLRNGKDILLKEQQRVLRALKTHYSSMSMQQKDPTLDFLEKQFPKTQSQLMMDMNDLFGLGKILNQDKGLSLPPKGSPAASRTAVSNSTTPAPQPIEKENPLPHSSLSPTETETSLGPSTAKGVVLVTTPRGNTDVTSVAATDLAAGGCNQYNPFGGEEPLWTFAPQTPDHPKK</sequence>
<dbReference type="AlphaFoldDB" id="A0A2N5UE82"/>
<feature type="compositionally biased region" description="Low complexity" evidence="1">
    <location>
        <begin position="108"/>
        <end position="119"/>
    </location>
</feature>
<reference evidence="2 3" key="1">
    <citation type="submission" date="2017-11" db="EMBL/GenBank/DDBJ databases">
        <title>De novo assembly and phasing of dikaryotic genomes from two isolates of Puccinia coronata f. sp. avenae, the causal agent of oat crown rust.</title>
        <authorList>
            <person name="Miller M.E."/>
            <person name="Zhang Y."/>
            <person name="Omidvar V."/>
            <person name="Sperschneider J."/>
            <person name="Schwessinger B."/>
            <person name="Raley C."/>
            <person name="Palmer J.M."/>
            <person name="Garnica D."/>
            <person name="Upadhyaya N."/>
            <person name="Rathjen J."/>
            <person name="Taylor J.M."/>
            <person name="Park R.F."/>
            <person name="Dodds P.N."/>
            <person name="Hirsch C.D."/>
            <person name="Kianian S.F."/>
            <person name="Figueroa M."/>
        </authorList>
    </citation>
    <scope>NUCLEOTIDE SEQUENCE [LARGE SCALE GENOMIC DNA]</scope>
    <source>
        <strain evidence="2">12SD80</strain>
    </source>
</reference>
<evidence type="ECO:0000256" key="1">
    <source>
        <dbReference type="SAM" id="MobiDB-lite"/>
    </source>
</evidence>
<accession>A0A2N5UE82</accession>
<dbReference type="EMBL" id="PGCI01000166">
    <property type="protein sequence ID" value="PLW36059.1"/>
    <property type="molecule type" value="Genomic_DNA"/>
</dbReference>
<comment type="caution">
    <text evidence="2">The sequence shown here is derived from an EMBL/GenBank/DDBJ whole genome shotgun (WGS) entry which is preliminary data.</text>
</comment>
<dbReference type="Proteomes" id="UP000235392">
    <property type="component" value="Unassembled WGS sequence"/>
</dbReference>
<gene>
    <name evidence="2" type="ORF">PCASD_16292</name>
</gene>
<feature type="region of interest" description="Disordered" evidence="1">
    <location>
        <begin position="72"/>
        <end position="124"/>
    </location>
</feature>
<proteinExistence type="predicted"/>